<protein>
    <recommendedName>
        <fullName evidence="5">Glycosyl transferase family 1</fullName>
    </recommendedName>
</protein>
<accession>A0A271LRV2</accession>
<name>A0A271LRV2_9HYPH</name>
<dbReference type="PANTHER" id="PTHR45947">
    <property type="entry name" value="SULFOQUINOVOSYL TRANSFERASE SQD2"/>
    <property type="match status" value="1"/>
</dbReference>
<evidence type="ECO:0000313" key="4">
    <source>
        <dbReference type="Proteomes" id="UP000216442"/>
    </source>
</evidence>
<dbReference type="GO" id="GO:0016758">
    <property type="term" value="F:hexosyltransferase activity"/>
    <property type="evidence" value="ECO:0007669"/>
    <property type="project" value="TreeGrafter"/>
</dbReference>
<comment type="caution">
    <text evidence="3">The sequence shown here is derived from an EMBL/GenBank/DDBJ whole genome shotgun (WGS) entry which is preliminary data.</text>
</comment>
<organism evidence="3 4">
    <name type="scientific">Mesorhizobium temperatum</name>
    <dbReference type="NCBI Taxonomy" id="241416"/>
    <lineage>
        <taxon>Bacteria</taxon>
        <taxon>Pseudomonadati</taxon>
        <taxon>Pseudomonadota</taxon>
        <taxon>Alphaproteobacteria</taxon>
        <taxon>Hyphomicrobiales</taxon>
        <taxon>Phyllobacteriaceae</taxon>
        <taxon>Mesorhizobium</taxon>
    </lineage>
</organism>
<dbReference type="InterPro" id="IPR050194">
    <property type="entry name" value="Glycosyltransferase_grp1"/>
</dbReference>
<dbReference type="Pfam" id="PF13579">
    <property type="entry name" value="Glyco_trans_4_4"/>
    <property type="match status" value="1"/>
</dbReference>
<proteinExistence type="predicted"/>
<dbReference type="RefSeq" id="WP_245319310.1">
    <property type="nucleotide sequence ID" value="NZ_NPKJ01000033.1"/>
</dbReference>
<dbReference type="InterPro" id="IPR001296">
    <property type="entry name" value="Glyco_trans_1"/>
</dbReference>
<feature type="domain" description="Glycosyltransferase subfamily 4-like N-terminal" evidence="2">
    <location>
        <begin position="7"/>
        <end position="171"/>
    </location>
</feature>
<feature type="domain" description="Glycosyl transferase family 1" evidence="1">
    <location>
        <begin position="185"/>
        <end position="342"/>
    </location>
</feature>
<evidence type="ECO:0000313" key="3">
    <source>
        <dbReference type="EMBL" id="PAQ10176.1"/>
    </source>
</evidence>
<gene>
    <name evidence="3" type="ORF">CIT26_09445</name>
</gene>
<dbReference type="PANTHER" id="PTHR45947:SF3">
    <property type="entry name" value="SULFOQUINOVOSYL TRANSFERASE SQD2"/>
    <property type="match status" value="1"/>
</dbReference>
<dbReference type="Proteomes" id="UP000216442">
    <property type="component" value="Unassembled WGS sequence"/>
</dbReference>
<dbReference type="EMBL" id="NPKJ01000033">
    <property type="protein sequence ID" value="PAQ10176.1"/>
    <property type="molecule type" value="Genomic_DNA"/>
</dbReference>
<keyword evidence="4" id="KW-1185">Reference proteome</keyword>
<sequence>MASEAAGTTICVRRLVQESIEAGWPAEVVTIEDADLSTNQSNTGFKLHAFESNFRNLPLVRRLGVSRALIPGLEALARDAAVIHNHGLWMMPNVASGIVSSRERLPLVISPHGMLGPGALQFSRWKKRLFWYLFQKSAAASCACWHATSEKELEDIRSFGLKAPVAVIPNGIDDMLPAGPLAHRNTEARTLLFLGRLHPKKGVDSLLRVWSGLSSEFPGWRLEIAGPLDNSYAAAYEKLVRETAVPRVKFTGGVFGQTKLEAYQKAELFVLPTLDENFGMTVAEALVCGTPVVCSRGAPWSELESRGCGWWPEIGDSPLEYALRDAMHLSMDKLSKMGQRGRSWMLSDYRWNSISDRMLSVYSWLLGRGSRPDCVFL</sequence>
<dbReference type="InterPro" id="IPR028098">
    <property type="entry name" value="Glyco_trans_4-like_N"/>
</dbReference>
<evidence type="ECO:0008006" key="5">
    <source>
        <dbReference type="Google" id="ProtNLM"/>
    </source>
</evidence>
<evidence type="ECO:0000259" key="2">
    <source>
        <dbReference type="Pfam" id="PF13579"/>
    </source>
</evidence>
<evidence type="ECO:0000259" key="1">
    <source>
        <dbReference type="Pfam" id="PF00534"/>
    </source>
</evidence>
<dbReference type="Gene3D" id="3.40.50.2000">
    <property type="entry name" value="Glycogen Phosphorylase B"/>
    <property type="match status" value="2"/>
</dbReference>
<dbReference type="Pfam" id="PF00534">
    <property type="entry name" value="Glycos_transf_1"/>
    <property type="match status" value="1"/>
</dbReference>
<reference evidence="3 4" key="1">
    <citation type="submission" date="2017-08" db="EMBL/GenBank/DDBJ databases">
        <title>Mesorhizobium wenxinae sp. nov., a novel rhizobial species isolated from root nodules of chickpea (Cicer arietinum L.).</title>
        <authorList>
            <person name="Zhang J."/>
        </authorList>
    </citation>
    <scope>NUCLEOTIDE SEQUENCE [LARGE SCALE GENOMIC DNA]</scope>
    <source>
        <strain evidence="3 4">SDW018</strain>
    </source>
</reference>
<dbReference type="SUPFAM" id="SSF53756">
    <property type="entry name" value="UDP-Glycosyltransferase/glycogen phosphorylase"/>
    <property type="match status" value="1"/>
</dbReference>
<dbReference type="AlphaFoldDB" id="A0A271LRV2"/>